<evidence type="ECO:0000256" key="2">
    <source>
        <dbReference type="PIRNR" id="PIRNR036893"/>
    </source>
</evidence>
<gene>
    <name evidence="5" type="ORF">g.15533</name>
    <name evidence="4" type="ORF">g.15534</name>
</gene>
<dbReference type="InterPro" id="IPR012674">
    <property type="entry name" value="Calycin"/>
</dbReference>
<dbReference type="PIRSF" id="PIRSF036893">
    <property type="entry name" value="Lipocalin_ApoD"/>
    <property type="match status" value="1"/>
</dbReference>
<feature type="domain" description="Lipocalin/cytosolic fatty-acid binding" evidence="3">
    <location>
        <begin position="54"/>
        <end position="182"/>
    </location>
</feature>
<comment type="similarity">
    <text evidence="1 2">Belongs to the calycin superfamily. Lipocalin family.</text>
</comment>
<dbReference type="Gene3D" id="2.40.128.20">
    <property type="match status" value="1"/>
</dbReference>
<dbReference type="PANTHER" id="PTHR10612:SF34">
    <property type="entry name" value="APOLIPOPROTEIN D"/>
    <property type="match status" value="1"/>
</dbReference>
<evidence type="ECO:0000259" key="3">
    <source>
        <dbReference type="Pfam" id="PF00061"/>
    </source>
</evidence>
<dbReference type="InterPro" id="IPR000566">
    <property type="entry name" value="Lipocln_cytosolic_FA-bd_dom"/>
</dbReference>
<dbReference type="SUPFAM" id="SSF50814">
    <property type="entry name" value="Lipocalins"/>
    <property type="match status" value="1"/>
</dbReference>
<evidence type="ECO:0000313" key="4">
    <source>
        <dbReference type="EMBL" id="JAS87800.1"/>
    </source>
</evidence>
<dbReference type="GO" id="GO:0000302">
    <property type="term" value="P:response to reactive oxygen species"/>
    <property type="evidence" value="ECO:0007669"/>
    <property type="project" value="TreeGrafter"/>
</dbReference>
<dbReference type="AlphaFoldDB" id="A0A1B6ILJ5"/>
<feature type="chain" id="PRO_5013432945" description="Lipocalin/cytosolic fatty-acid binding domain-containing protein" evidence="2">
    <location>
        <begin position="23"/>
        <end position="208"/>
    </location>
</feature>
<dbReference type="EMBL" id="GECU01019906">
    <property type="protein sequence ID" value="JAS87800.1"/>
    <property type="molecule type" value="Transcribed_RNA"/>
</dbReference>
<organism evidence="4">
    <name type="scientific">Homalodisca liturata</name>
    <dbReference type="NCBI Taxonomy" id="320908"/>
    <lineage>
        <taxon>Eukaryota</taxon>
        <taxon>Metazoa</taxon>
        <taxon>Ecdysozoa</taxon>
        <taxon>Arthropoda</taxon>
        <taxon>Hexapoda</taxon>
        <taxon>Insecta</taxon>
        <taxon>Pterygota</taxon>
        <taxon>Neoptera</taxon>
        <taxon>Paraneoptera</taxon>
        <taxon>Hemiptera</taxon>
        <taxon>Auchenorrhyncha</taxon>
        <taxon>Membracoidea</taxon>
        <taxon>Cicadellidae</taxon>
        <taxon>Cicadellinae</taxon>
        <taxon>Proconiini</taxon>
        <taxon>Homalodisca</taxon>
    </lineage>
</organism>
<accession>A0A1B6ILJ5</accession>
<sequence>MSPSWLAPCVLMLLSSARTVLSWTFHLPKIGGCPDLAAQQDFMPNIDKFMQAPWYVQSSFDTEILQGKGRCMTASYKYNPLNKAVLVATAQFNEDNNSWERLDATATPANATAGDAKFDVYFDIPIWGKVSGKYSVLGTDYEKYSVIHGCGSFFSILHYDCSWLMSRKQKLAPEEEEEFYNSTSKVLENYDSLDPKEFKKVDQVNCDK</sequence>
<feature type="signal peptide" evidence="2">
    <location>
        <begin position="1"/>
        <end position="22"/>
    </location>
</feature>
<evidence type="ECO:0000313" key="5">
    <source>
        <dbReference type="EMBL" id="JAS98314.1"/>
    </source>
</evidence>
<reference evidence="4" key="1">
    <citation type="submission" date="2015-11" db="EMBL/GenBank/DDBJ databases">
        <title>De novo transcriptome assembly of four potential Pierce s Disease insect vectors from Arizona vineyards.</title>
        <authorList>
            <person name="Tassone E.E."/>
        </authorList>
    </citation>
    <scope>NUCLEOTIDE SEQUENCE</scope>
</reference>
<proteinExistence type="inferred from homology"/>
<dbReference type="EMBL" id="GECU01009392">
    <property type="protein sequence ID" value="JAS98314.1"/>
    <property type="molecule type" value="Transcribed_RNA"/>
</dbReference>
<evidence type="ECO:0000256" key="1">
    <source>
        <dbReference type="ARBA" id="ARBA00006889"/>
    </source>
</evidence>
<dbReference type="GO" id="GO:0006629">
    <property type="term" value="P:lipid metabolic process"/>
    <property type="evidence" value="ECO:0007669"/>
    <property type="project" value="TreeGrafter"/>
</dbReference>
<keyword evidence="2" id="KW-0732">Signal</keyword>
<protein>
    <recommendedName>
        <fullName evidence="3">Lipocalin/cytosolic fatty-acid binding domain-containing protein</fullName>
    </recommendedName>
</protein>
<dbReference type="GO" id="GO:0005737">
    <property type="term" value="C:cytoplasm"/>
    <property type="evidence" value="ECO:0007669"/>
    <property type="project" value="TreeGrafter"/>
</dbReference>
<name>A0A1B6ILJ5_9HEMI</name>
<dbReference type="Pfam" id="PF00061">
    <property type="entry name" value="Lipocalin"/>
    <property type="match status" value="1"/>
</dbReference>
<dbReference type="PANTHER" id="PTHR10612">
    <property type="entry name" value="APOLIPOPROTEIN D"/>
    <property type="match status" value="1"/>
</dbReference>
<dbReference type="InterPro" id="IPR022271">
    <property type="entry name" value="Lipocalin_ApoD"/>
</dbReference>